<dbReference type="Pfam" id="PF01710">
    <property type="entry name" value="HTH_Tnp_IS630"/>
    <property type="match status" value="1"/>
</dbReference>
<feature type="domain" description="Transposase Synechocystis PCC 6803" evidence="1">
    <location>
        <begin position="3"/>
        <end position="104"/>
    </location>
</feature>
<dbReference type="EMBL" id="FNAL01000003">
    <property type="protein sequence ID" value="SDD53757.1"/>
    <property type="molecule type" value="Genomic_DNA"/>
</dbReference>
<evidence type="ECO:0000313" key="5">
    <source>
        <dbReference type="Proteomes" id="UP001156645"/>
    </source>
</evidence>
<reference evidence="5" key="3">
    <citation type="journal article" date="2019" name="Int. J. Syst. Evol. Microbiol.">
        <title>The Global Catalogue of Microorganisms (GCM) 10K type strain sequencing project: providing services to taxonomists for standard genome sequencing and annotation.</title>
        <authorList>
            <consortium name="The Broad Institute Genomics Platform"/>
            <consortium name="The Broad Institute Genome Sequencing Center for Infectious Disease"/>
            <person name="Wu L."/>
            <person name="Ma J."/>
        </authorList>
    </citation>
    <scope>NUCLEOTIDE SEQUENCE [LARGE SCALE GENOMIC DNA]</scope>
    <source>
        <strain evidence="5">NBRC 103191</strain>
    </source>
</reference>
<dbReference type="Proteomes" id="UP000198501">
    <property type="component" value="Unassembled WGS sequence"/>
</dbReference>
<dbReference type="InterPro" id="IPR002622">
    <property type="entry name" value="Transposase_14"/>
</dbReference>
<gene>
    <name evidence="2" type="ORF">GCM10007915_06870</name>
    <name evidence="3" type="ORF">SAMN05660405_00622</name>
</gene>
<reference evidence="2" key="4">
    <citation type="submission" date="2023-01" db="EMBL/GenBank/DDBJ databases">
        <title>Draft genome sequence of Psychrobacter pacificensis strain NBRC 103191.</title>
        <authorList>
            <person name="Sun Q."/>
            <person name="Mori K."/>
        </authorList>
    </citation>
    <scope>NUCLEOTIDE SEQUENCE</scope>
    <source>
        <strain evidence="2">NBRC 103191</strain>
    </source>
</reference>
<protein>
    <submittedName>
        <fullName evidence="3">Transposase</fullName>
    </submittedName>
</protein>
<reference evidence="3 4" key="2">
    <citation type="submission" date="2016-10" db="EMBL/GenBank/DDBJ databases">
        <authorList>
            <person name="de Groot N.N."/>
        </authorList>
    </citation>
    <scope>NUCLEOTIDE SEQUENCE [LARGE SCALE GENOMIC DNA]</scope>
    <source>
        <strain evidence="3 4">DSM 23406</strain>
    </source>
</reference>
<name>A0A1G6VL75_9GAMM</name>
<proteinExistence type="predicted"/>
<evidence type="ECO:0000313" key="2">
    <source>
        <dbReference type="EMBL" id="GLR28449.1"/>
    </source>
</evidence>
<evidence type="ECO:0000313" key="3">
    <source>
        <dbReference type="EMBL" id="SDD53757.1"/>
    </source>
</evidence>
<evidence type="ECO:0000259" key="1">
    <source>
        <dbReference type="Pfam" id="PF01710"/>
    </source>
</evidence>
<accession>A0A1G6VL75</accession>
<dbReference type="Proteomes" id="UP001156645">
    <property type="component" value="Unassembled WGS sequence"/>
</dbReference>
<evidence type="ECO:0000313" key="4">
    <source>
        <dbReference type="Proteomes" id="UP000198501"/>
    </source>
</evidence>
<dbReference type="SUPFAM" id="SSF46689">
    <property type="entry name" value="Homeodomain-like"/>
    <property type="match status" value="1"/>
</dbReference>
<keyword evidence="5" id="KW-1185">Reference proteome</keyword>
<reference evidence="2" key="1">
    <citation type="journal article" date="2014" name="Int. J. Syst. Evol. Microbiol.">
        <title>Complete genome of a new Firmicutes species belonging to the dominant human colonic microbiota ('Ruminococcus bicirculans') reveals two chromosomes and a selective capacity to utilize plant glucans.</title>
        <authorList>
            <consortium name="NISC Comparative Sequencing Program"/>
            <person name="Wegmann U."/>
            <person name="Louis P."/>
            <person name="Goesmann A."/>
            <person name="Henrissat B."/>
            <person name="Duncan S.H."/>
            <person name="Flint H.J."/>
        </authorList>
    </citation>
    <scope>NUCLEOTIDE SEQUENCE</scope>
    <source>
        <strain evidence="2">NBRC 103191</strain>
    </source>
</reference>
<dbReference type="AlphaFoldDB" id="A0A1G6VL75"/>
<sequence>MTMTYSLDYRKQVLKSLDEGMTFAEAAVFYDISPTTIQKWKKRLHSKTTRYIKPYKIEDEALAQDVKDHPDDYHYERAQRFNCSPTGISKALKRIGVSKKKHLSIPKLVH</sequence>
<dbReference type="EMBL" id="BSOK01000009">
    <property type="protein sequence ID" value="GLR28449.1"/>
    <property type="molecule type" value="Genomic_DNA"/>
</dbReference>
<organism evidence="3 4">
    <name type="scientific">Psychrobacter pacificensis</name>
    <dbReference type="NCBI Taxonomy" id="112002"/>
    <lineage>
        <taxon>Bacteria</taxon>
        <taxon>Pseudomonadati</taxon>
        <taxon>Pseudomonadota</taxon>
        <taxon>Gammaproteobacteria</taxon>
        <taxon>Moraxellales</taxon>
        <taxon>Moraxellaceae</taxon>
        <taxon>Psychrobacter</taxon>
    </lineage>
</organism>
<dbReference type="InterPro" id="IPR009057">
    <property type="entry name" value="Homeodomain-like_sf"/>
</dbReference>